<dbReference type="PRINTS" id="PR00886">
    <property type="entry name" value="HIGHMOBLTY12"/>
</dbReference>
<feature type="DNA-binding region" description="HMG box" evidence="2">
    <location>
        <begin position="201"/>
        <end position="265"/>
    </location>
</feature>
<evidence type="ECO:0000313" key="6">
    <source>
        <dbReference type="EMBL" id="CCC89787.1"/>
    </source>
</evidence>
<dbReference type="PANTHER" id="PTHR48112:SF22">
    <property type="entry name" value="MITOCHONDRIAL TRANSCRIPTION FACTOR A, ISOFORM B"/>
    <property type="match status" value="1"/>
</dbReference>
<dbReference type="EMBL" id="HE575316">
    <property type="protein sequence ID" value="CCC89787.1"/>
    <property type="molecule type" value="Genomic_DNA"/>
</dbReference>
<dbReference type="InterPro" id="IPR014876">
    <property type="entry name" value="DEK_C"/>
</dbReference>
<feature type="domain" description="HMG box" evidence="4">
    <location>
        <begin position="113"/>
        <end position="181"/>
    </location>
</feature>
<dbReference type="Pfam" id="PF08766">
    <property type="entry name" value="DEK_C"/>
    <property type="match status" value="1"/>
</dbReference>
<dbReference type="Gene3D" id="1.10.30.10">
    <property type="entry name" value="High mobility group box domain"/>
    <property type="match status" value="2"/>
</dbReference>
<proteinExistence type="predicted"/>
<dbReference type="SMART" id="SM00398">
    <property type="entry name" value="HMG"/>
    <property type="match status" value="2"/>
</dbReference>
<feature type="region of interest" description="Disordered" evidence="3">
    <location>
        <begin position="239"/>
        <end position="266"/>
    </location>
</feature>
<keyword evidence="1 2" id="KW-0238">DNA-binding</keyword>
<gene>
    <name evidence="6" type="ORF">TCIL3000_3_2190</name>
</gene>
<feature type="region of interest" description="Disordered" evidence="3">
    <location>
        <begin position="85"/>
        <end position="112"/>
    </location>
</feature>
<feature type="DNA-binding region" description="HMG box" evidence="2">
    <location>
        <begin position="113"/>
        <end position="181"/>
    </location>
</feature>
<evidence type="ECO:0000256" key="2">
    <source>
        <dbReference type="PROSITE-ProRule" id="PRU00267"/>
    </source>
</evidence>
<dbReference type="CDD" id="cd00084">
    <property type="entry name" value="HMG-box_SF"/>
    <property type="match status" value="1"/>
</dbReference>
<feature type="domain" description="DEK-C" evidence="5">
    <location>
        <begin position="8"/>
        <end position="63"/>
    </location>
</feature>
<feature type="domain" description="HMG box" evidence="4">
    <location>
        <begin position="201"/>
        <end position="265"/>
    </location>
</feature>
<feature type="region of interest" description="Disordered" evidence="3">
    <location>
        <begin position="184"/>
        <end position="212"/>
    </location>
</feature>
<organism evidence="6">
    <name type="scientific">Trypanosoma congolense (strain IL3000)</name>
    <dbReference type="NCBI Taxonomy" id="1068625"/>
    <lineage>
        <taxon>Eukaryota</taxon>
        <taxon>Discoba</taxon>
        <taxon>Euglenozoa</taxon>
        <taxon>Kinetoplastea</taxon>
        <taxon>Metakinetoplastina</taxon>
        <taxon>Trypanosomatida</taxon>
        <taxon>Trypanosomatidae</taxon>
        <taxon>Trypanosoma</taxon>
        <taxon>Nannomonas</taxon>
    </lineage>
</organism>
<dbReference type="AlphaFoldDB" id="G0UK82"/>
<dbReference type="InterPro" id="IPR036910">
    <property type="entry name" value="HMG_box_dom_sf"/>
</dbReference>
<dbReference type="GO" id="GO:0005634">
    <property type="term" value="C:nucleus"/>
    <property type="evidence" value="ECO:0007669"/>
    <property type="project" value="UniProtKB-UniRule"/>
</dbReference>
<accession>G0UK82</accession>
<dbReference type="Pfam" id="PF00505">
    <property type="entry name" value="HMG_box"/>
    <property type="match status" value="2"/>
</dbReference>
<feature type="compositionally biased region" description="Basic and acidic residues" evidence="3">
    <location>
        <begin position="187"/>
        <end position="201"/>
    </location>
</feature>
<dbReference type="VEuPathDB" id="TriTrypDB:TcIL3000_3_2190"/>
<dbReference type="PANTHER" id="PTHR48112">
    <property type="entry name" value="HIGH MOBILITY GROUP PROTEIN DSP1"/>
    <property type="match status" value="1"/>
</dbReference>
<sequence length="266" mass="30730">MASELKSGPLPSDIEETVVNVMRQEGVRFITTKILRMHLEAKYQIEFTSHKKVIDEIVTRAMQRPEFRKQLDLALKEKDMADAIKRKRSGSAPQEDSKRSKKEAKVKKPEGYPKAARSSFILFAAEHRDKVKAANPEMKSTELFQELGKMWNDASEKVKEKYKNLADEDKARFDREVSEYKMQGGKEYSRSAKVKKDEGAPKRPMTSFMHFSKEFRNKNKGGGVVDVSRAAGAAWKELSEEERKPYQDMAQRDKERYDREKKLASK</sequence>
<evidence type="ECO:0000256" key="1">
    <source>
        <dbReference type="ARBA" id="ARBA00023125"/>
    </source>
</evidence>
<dbReference type="InterPro" id="IPR009071">
    <property type="entry name" value="HMG_box_dom"/>
</dbReference>
<evidence type="ECO:0000259" key="4">
    <source>
        <dbReference type="PROSITE" id="PS50118"/>
    </source>
</evidence>
<keyword evidence="2" id="KW-0539">Nucleus</keyword>
<dbReference type="SUPFAM" id="SSF47095">
    <property type="entry name" value="HMG-box"/>
    <property type="match status" value="2"/>
</dbReference>
<evidence type="ECO:0000256" key="3">
    <source>
        <dbReference type="SAM" id="MobiDB-lite"/>
    </source>
</evidence>
<evidence type="ECO:0000259" key="5">
    <source>
        <dbReference type="PROSITE" id="PS51998"/>
    </source>
</evidence>
<name>G0UK82_TRYCI</name>
<dbReference type="PROSITE" id="PS51998">
    <property type="entry name" value="DEK_C"/>
    <property type="match status" value="1"/>
</dbReference>
<reference evidence="6" key="1">
    <citation type="journal article" date="2012" name="Proc. Natl. Acad. Sci. U.S.A.">
        <title>Antigenic diversity is generated by distinct evolutionary mechanisms in African trypanosome species.</title>
        <authorList>
            <person name="Jackson A.P."/>
            <person name="Berry A."/>
            <person name="Aslett M."/>
            <person name="Allison H.C."/>
            <person name="Burton P."/>
            <person name="Vavrova-Anderson J."/>
            <person name="Brown R."/>
            <person name="Browne H."/>
            <person name="Corton N."/>
            <person name="Hauser H."/>
            <person name="Gamble J."/>
            <person name="Gilderthorp R."/>
            <person name="Marcello L."/>
            <person name="McQuillan J."/>
            <person name="Otto T.D."/>
            <person name="Quail M.A."/>
            <person name="Sanders M.J."/>
            <person name="van Tonder A."/>
            <person name="Ginger M.L."/>
            <person name="Field M.C."/>
            <person name="Barry J.D."/>
            <person name="Hertz-Fowler C."/>
            <person name="Berriman M."/>
        </authorList>
    </citation>
    <scope>NUCLEOTIDE SEQUENCE</scope>
    <source>
        <strain evidence="6">IL3000</strain>
    </source>
</reference>
<dbReference type="GO" id="GO:0003677">
    <property type="term" value="F:DNA binding"/>
    <property type="evidence" value="ECO:0007669"/>
    <property type="project" value="UniProtKB-UniRule"/>
</dbReference>
<dbReference type="InterPro" id="IPR050342">
    <property type="entry name" value="HMGB"/>
</dbReference>
<protein>
    <submittedName>
        <fullName evidence="6">Uncharacterized protein TCIL3000_3_2190</fullName>
    </submittedName>
</protein>
<dbReference type="PROSITE" id="PS50118">
    <property type="entry name" value="HMG_BOX_2"/>
    <property type="match status" value="2"/>
</dbReference>